<feature type="non-terminal residue" evidence="2">
    <location>
        <position position="137"/>
    </location>
</feature>
<organism evidence="2 3">
    <name type="scientific">Striga asiatica</name>
    <name type="common">Asiatic witchweed</name>
    <name type="synonym">Buchnera asiatica</name>
    <dbReference type="NCBI Taxonomy" id="4170"/>
    <lineage>
        <taxon>Eukaryota</taxon>
        <taxon>Viridiplantae</taxon>
        <taxon>Streptophyta</taxon>
        <taxon>Embryophyta</taxon>
        <taxon>Tracheophyta</taxon>
        <taxon>Spermatophyta</taxon>
        <taxon>Magnoliopsida</taxon>
        <taxon>eudicotyledons</taxon>
        <taxon>Gunneridae</taxon>
        <taxon>Pentapetalae</taxon>
        <taxon>asterids</taxon>
        <taxon>lamiids</taxon>
        <taxon>Lamiales</taxon>
        <taxon>Orobanchaceae</taxon>
        <taxon>Buchnereae</taxon>
        <taxon>Striga</taxon>
    </lineage>
</organism>
<accession>A0A5A7RBW7</accession>
<gene>
    <name evidence="2" type="ORF">STAS_32619</name>
</gene>
<comment type="caution">
    <text evidence="2">The sequence shown here is derived from an EMBL/GenBank/DDBJ whole genome shotgun (WGS) entry which is preliminary data.</text>
</comment>
<proteinExistence type="predicted"/>
<dbReference type="AlphaFoldDB" id="A0A5A7RBW7"/>
<sequence>MAGSKSSRKRTIDSGVDGEISTNSSSRSNIAFINDKFRATSAQNLAKLVAAENLPLDFGDRSTFEDFCGSLNPAAKRVPAALLDNFYQEYKSKYSENFTEPQETGEIGDRGRGPFGRLSLCERFKKEIVERRRKERK</sequence>
<dbReference type="EMBL" id="BKCP01011625">
    <property type="protein sequence ID" value="GER54982.1"/>
    <property type="molecule type" value="Genomic_DNA"/>
</dbReference>
<name>A0A5A7RBW7_STRAF</name>
<keyword evidence="3" id="KW-1185">Reference proteome</keyword>
<protein>
    <submittedName>
        <fullName evidence="2">Sequence-specific DNA binding transcription factors</fullName>
    </submittedName>
</protein>
<feature type="region of interest" description="Disordered" evidence="1">
    <location>
        <begin position="1"/>
        <end position="24"/>
    </location>
</feature>
<evidence type="ECO:0000313" key="2">
    <source>
        <dbReference type="EMBL" id="GER54982.1"/>
    </source>
</evidence>
<reference evidence="3" key="1">
    <citation type="journal article" date="2019" name="Curr. Biol.">
        <title>Genome Sequence of Striga asiatica Provides Insight into the Evolution of Plant Parasitism.</title>
        <authorList>
            <person name="Yoshida S."/>
            <person name="Kim S."/>
            <person name="Wafula E.K."/>
            <person name="Tanskanen J."/>
            <person name="Kim Y.M."/>
            <person name="Honaas L."/>
            <person name="Yang Z."/>
            <person name="Spallek T."/>
            <person name="Conn C.E."/>
            <person name="Ichihashi Y."/>
            <person name="Cheong K."/>
            <person name="Cui S."/>
            <person name="Der J.P."/>
            <person name="Gundlach H."/>
            <person name="Jiao Y."/>
            <person name="Hori C."/>
            <person name="Ishida J.K."/>
            <person name="Kasahara H."/>
            <person name="Kiba T."/>
            <person name="Kim M.S."/>
            <person name="Koo N."/>
            <person name="Laohavisit A."/>
            <person name="Lee Y.H."/>
            <person name="Lumba S."/>
            <person name="McCourt P."/>
            <person name="Mortimer J.C."/>
            <person name="Mutuku J.M."/>
            <person name="Nomura T."/>
            <person name="Sasaki-Sekimoto Y."/>
            <person name="Seto Y."/>
            <person name="Wang Y."/>
            <person name="Wakatake T."/>
            <person name="Sakakibara H."/>
            <person name="Demura T."/>
            <person name="Yamaguchi S."/>
            <person name="Yoneyama K."/>
            <person name="Manabe R.I."/>
            <person name="Nelson D.C."/>
            <person name="Schulman A.H."/>
            <person name="Timko M.P."/>
            <person name="dePamphilis C.W."/>
            <person name="Choi D."/>
            <person name="Shirasu K."/>
        </authorList>
    </citation>
    <scope>NUCLEOTIDE SEQUENCE [LARGE SCALE GENOMIC DNA]</scope>
    <source>
        <strain evidence="3">cv. UVA1</strain>
    </source>
</reference>
<dbReference type="Proteomes" id="UP000325081">
    <property type="component" value="Unassembled WGS sequence"/>
</dbReference>
<evidence type="ECO:0000313" key="3">
    <source>
        <dbReference type="Proteomes" id="UP000325081"/>
    </source>
</evidence>
<evidence type="ECO:0000256" key="1">
    <source>
        <dbReference type="SAM" id="MobiDB-lite"/>
    </source>
</evidence>